<accession>A0A3B6HXL1</accession>
<protein>
    <recommendedName>
        <fullName evidence="2">PROP1-like PPR domain-containing protein</fullName>
    </recommendedName>
</protein>
<reference evidence="3" key="1">
    <citation type="submission" date="2018-08" db="EMBL/GenBank/DDBJ databases">
        <authorList>
            <person name="Rossello M."/>
        </authorList>
    </citation>
    <scope>NUCLEOTIDE SEQUENCE [LARGE SCALE GENOMIC DNA]</scope>
    <source>
        <strain evidence="3">cv. Chinese Spring</strain>
    </source>
</reference>
<feature type="domain" description="PROP1-like PPR" evidence="2">
    <location>
        <begin position="2"/>
        <end position="104"/>
    </location>
</feature>
<evidence type="ECO:0000313" key="4">
    <source>
        <dbReference type="Proteomes" id="UP000019116"/>
    </source>
</evidence>
<dbReference type="PaxDb" id="4565-Traes_4AL_0698C0D39.1"/>
<evidence type="ECO:0000313" key="3">
    <source>
        <dbReference type="EnsemblPlants" id="TraesCS4A02G293400.1"/>
    </source>
</evidence>
<dbReference type="Gramene" id="TraesCS4A03G0745100.1">
    <property type="protein sequence ID" value="TraesCS4A03G0745100.1.CDS"/>
    <property type="gene ID" value="TraesCS4A03G0745100"/>
</dbReference>
<dbReference type="SMR" id="A0A3B6HXL1"/>
<dbReference type="OMA" id="NCANFKM"/>
<name>A0A3B6HXL1_WHEAT</name>
<dbReference type="STRING" id="4565.A0A3B6HXL1"/>
<dbReference type="Gramene" id="TraesWEE_scaffold_080995_01G000100.1">
    <property type="protein sequence ID" value="TraesWEE_scaffold_080995_01G000100.1"/>
    <property type="gene ID" value="TraesWEE_scaffold_080995_01G000100"/>
</dbReference>
<dbReference type="PANTHER" id="PTHR13547:SF13">
    <property type="entry name" value="PROTEINACEOUS RNASE P 2"/>
    <property type="match status" value="1"/>
</dbReference>
<dbReference type="SUPFAM" id="SSF48452">
    <property type="entry name" value="TPR-like"/>
    <property type="match status" value="1"/>
</dbReference>
<dbReference type="GO" id="GO:0004526">
    <property type="term" value="F:ribonuclease P activity"/>
    <property type="evidence" value="ECO:0000318"/>
    <property type="project" value="GO_Central"/>
</dbReference>
<organism evidence="3">
    <name type="scientific">Triticum aestivum</name>
    <name type="common">Wheat</name>
    <dbReference type="NCBI Taxonomy" id="4565"/>
    <lineage>
        <taxon>Eukaryota</taxon>
        <taxon>Viridiplantae</taxon>
        <taxon>Streptophyta</taxon>
        <taxon>Embryophyta</taxon>
        <taxon>Tracheophyta</taxon>
        <taxon>Spermatophyta</taxon>
        <taxon>Magnoliopsida</taxon>
        <taxon>Liliopsida</taxon>
        <taxon>Poales</taxon>
        <taxon>Poaceae</taxon>
        <taxon>BOP clade</taxon>
        <taxon>Pooideae</taxon>
        <taxon>Triticodae</taxon>
        <taxon>Triticeae</taxon>
        <taxon>Triticinae</taxon>
        <taxon>Triticum</taxon>
    </lineage>
</organism>
<dbReference type="Pfam" id="PF17177">
    <property type="entry name" value="PPR_long"/>
    <property type="match status" value="1"/>
</dbReference>
<dbReference type="InterPro" id="IPR011990">
    <property type="entry name" value="TPR-like_helical_dom_sf"/>
</dbReference>
<dbReference type="AlphaFoldDB" id="A0A3B6HXL1"/>
<reference evidence="3" key="2">
    <citation type="submission" date="2018-10" db="UniProtKB">
        <authorList>
            <consortium name="EnsemblPlants"/>
        </authorList>
    </citation>
    <scope>IDENTIFICATION</scope>
</reference>
<keyword evidence="4" id="KW-1185">Reference proteome</keyword>
<proteinExistence type="predicted"/>
<dbReference type="InterPro" id="IPR033443">
    <property type="entry name" value="PROP1-like_PPR_dom"/>
</dbReference>
<keyword evidence="1" id="KW-0677">Repeat</keyword>
<evidence type="ECO:0000259" key="2">
    <source>
        <dbReference type="Pfam" id="PF17177"/>
    </source>
</evidence>
<dbReference type="Gramene" id="TraesRN4A0100766800.1">
    <property type="protein sequence ID" value="TraesRN4A0100766800.1"/>
    <property type="gene ID" value="TraesRN4A0100766800"/>
</dbReference>
<sequence length="336" mass="36482">MATFDAAVSGPDAVPDLRLAAHQYNQLLHLLASVDGTVFPVHPAAAAARRVFAGMLEARAPPSEATITSLTCVVAADAEGAYEAFRLVSSMRQKYGIVPRLRTLALSHAAGGPRGRWEPGRVPPQNLDLELRRRRPPCWAEEEKKGKKGGTSEVPVERAIEDVDDGSMGEAGEEIMVDALPPEVVDLEQEGKVDVRTEAHAVVQDVVVSEAHEVPEPEVKSEEVVVRDTTKVHPAHQPETKADEVLVRDTDTAVVVQEMEAKGEVSRSREAAGAQTTEYDDCIKDCDTVVERGRELHANCADFKMVSRALARKATALVKLAKSSKDYDVAIDSRRL</sequence>
<dbReference type="Gramene" id="TraesCS4A02G293400.1">
    <property type="protein sequence ID" value="TraesCS4A02G293400.1"/>
    <property type="gene ID" value="TraesCS4A02G293400"/>
</dbReference>
<dbReference type="EnsemblPlants" id="TraesCS4A02G293400.1">
    <property type="protein sequence ID" value="TraesCS4A02G293400.1"/>
    <property type="gene ID" value="TraesCS4A02G293400"/>
</dbReference>
<dbReference type="PANTHER" id="PTHR13547">
    <property type="match status" value="1"/>
</dbReference>
<dbReference type="GO" id="GO:0001682">
    <property type="term" value="P:tRNA 5'-leader removal"/>
    <property type="evidence" value="ECO:0000318"/>
    <property type="project" value="GO_Central"/>
</dbReference>
<dbReference type="OrthoDB" id="10424149at2759"/>
<evidence type="ECO:0000256" key="1">
    <source>
        <dbReference type="ARBA" id="ARBA00022737"/>
    </source>
</evidence>
<dbReference type="Gene3D" id="1.25.40.10">
    <property type="entry name" value="Tetratricopeptide repeat domain"/>
    <property type="match status" value="1"/>
</dbReference>
<dbReference type="Proteomes" id="UP000019116">
    <property type="component" value="Chromosome 4A"/>
</dbReference>